<feature type="compositionally biased region" description="Low complexity" evidence="2">
    <location>
        <begin position="418"/>
        <end position="431"/>
    </location>
</feature>
<comment type="caution">
    <text evidence="5">The sequence shown here is derived from an EMBL/GenBank/DDBJ whole genome shotgun (WGS) entry which is preliminary data.</text>
</comment>
<dbReference type="Proteomes" id="UP000284706">
    <property type="component" value="Unassembled WGS sequence"/>
</dbReference>
<dbReference type="CDD" id="cd05471">
    <property type="entry name" value="pepsin_like"/>
    <property type="match status" value="1"/>
</dbReference>
<reference evidence="5 6" key="1">
    <citation type="journal article" date="2018" name="Evol. Lett.">
        <title>Horizontal gene cluster transfer increased hallucinogenic mushroom diversity.</title>
        <authorList>
            <person name="Reynolds H.T."/>
            <person name="Vijayakumar V."/>
            <person name="Gluck-Thaler E."/>
            <person name="Korotkin H.B."/>
            <person name="Matheny P.B."/>
            <person name="Slot J.C."/>
        </authorList>
    </citation>
    <scope>NUCLEOTIDE SEQUENCE [LARGE SCALE GENOMIC DNA]</scope>
    <source>
        <strain evidence="5 6">SRW20</strain>
    </source>
</reference>
<dbReference type="Gene3D" id="2.40.70.10">
    <property type="entry name" value="Acid Proteases"/>
    <property type="match status" value="2"/>
</dbReference>
<evidence type="ECO:0000313" key="5">
    <source>
        <dbReference type="EMBL" id="PPQ80052.1"/>
    </source>
</evidence>
<feature type="region of interest" description="Disordered" evidence="2">
    <location>
        <begin position="418"/>
        <end position="449"/>
    </location>
</feature>
<dbReference type="InParanoid" id="A0A409WNI3"/>
<sequence>MSSPRKSSFSFLALSDSETTATQDVNNVQDVRYVTNITINGVGEPLPAMFMKVRRVIPPGGIGNFNDTGIQLSLRYGDGSYGTDGTIGVAPFEFGSYKIEKQAFLNAVQSTISDMQDIGIYGLMGLSFDLATASPINQKIQSIYGPDATWGRSVLKNIFTQNPTEPNMIALLLARTGDLEDTDGGSFTIGEYLPQYSSVVNQNKLSQFPQGGDRWTVLMDGVFVDGNALSLSSDSTGVPPGQAQTLLDTGNPDAQLPTELYDAIYSSVPGSALYDGDAGRFWVIPCNTTTNLEFSFAGVRYPIHPLDLSTISDPVTIGGQQYIACISAFHSADGLSSSGFDVALGDSFLRNVYSIFDFGDDVGNGTTSDPFIQLLSTLDPAKAISEVATIRGQTLAALPPEMDPTTLVRILNGTASSTGTAATSPSSGAGAVDANPTLSSGSSSLGSDDAKSKSDLINVSGAGGGGQTVFVDGTIVDKYGSVIVGLLAANLLVTLVLVVFGVLFYMRRGSSSKKNGRRGVIDPPGPPVYVPVKGAEADEGYGFSQVNFNRYGS</sequence>
<dbReference type="InterPro" id="IPR033121">
    <property type="entry name" value="PEPTIDASE_A1"/>
</dbReference>
<evidence type="ECO:0000259" key="4">
    <source>
        <dbReference type="PROSITE" id="PS51767"/>
    </source>
</evidence>
<name>A0A409WNI3_9AGAR</name>
<gene>
    <name evidence="5" type="ORF">CVT26_011507</name>
</gene>
<keyword evidence="3" id="KW-0812">Transmembrane</keyword>
<organism evidence="5 6">
    <name type="scientific">Gymnopilus dilepis</name>
    <dbReference type="NCBI Taxonomy" id="231916"/>
    <lineage>
        <taxon>Eukaryota</taxon>
        <taxon>Fungi</taxon>
        <taxon>Dikarya</taxon>
        <taxon>Basidiomycota</taxon>
        <taxon>Agaricomycotina</taxon>
        <taxon>Agaricomycetes</taxon>
        <taxon>Agaricomycetidae</taxon>
        <taxon>Agaricales</taxon>
        <taxon>Agaricineae</taxon>
        <taxon>Hymenogastraceae</taxon>
        <taxon>Gymnopilus</taxon>
    </lineage>
</organism>
<keyword evidence="3" id="KW-0472">Membrane</keyword>
<dbReference type="GO" id="GO:0006508">
    <property type="term" value="P:proteolysis"/>
    <property type="evidence" value="ECO:0007669"/>
    <property type="project" value="InterPro"/>
</dbReference>
<dbReference type="PANTHER" id="PTHR47966:SF51">
    <property type="entry name" value="BETA-SITE APP-CLEAVING ENZYME, ISOFORM A-RELATED"/>
    <property type="match status" value="1"/>
</dbReference>
<keyword evidence="6" id="KW-1185">Reference proteome</keyword>
<comment type="similarity">
    <text evidence="1">Belongs to the peptidase A1 family.</text>
</comment>
<feature type="transmembrane region" description="Helical" evidence="3">
    <location>
        <begin position="482"/>
        <end position="505"/>
    </location>
</feature>
<dbReference type="InterPro" id="IPR034164">
    <property type="entry name" value="Pepsin-like_dom"/>
</dbReference>
<dbReference type="AlphaFoldDB" id="A0A409WNI3"/>
<dbReference type="PANTHER" id="PTHR47966">
    <property type="entry name" value="BETA-SITE APP-CLEAVING ENZYME, ISOFORM A-RELATED"/>
    <property type="match status" value="1"/>
</dbReference>
<proteinExistence type="inferred from homology"/>
<dbReference type="EMBL" id="NHYE01004972">
    <property type="protein sequence ID" value="PPQ80052.1"/>
    <property type="molecule type" value="Genomic_DNA"/>
</dbReference>
<dbReference type="OrthoDB" id="771136at2759"/>
<dbReference type="Pfam" id="PF00026">
    <property type="entry name" value="Asp"/>
    <property type="match status" value="1"/>
</dbReference>
<dbReference type="PROSITE" id="PS51767">
    <property type="entry name" value="PEPTIDASE_A1"/>
    <property type="match status" value="1"/>
</dbReference>
<protein>
    <recommendedName>
        <fullName evidence="4">Peptidase A1 domain-containing protein</fullName>
    </recommendedName>
</protein>
<evidence type="ECO:0000256" key="3">
    <source>
        <dbReference type="SAM" id="Phobius"/>
    </source>
</evidence>
<feature type="compositionally biased region" description="Low complexity" evidence="2">
    <location>
        <begin position="438"/>
        <end position="447"/>
    </location>
</feature>
<feature type="domain" description="Peptidase A1" evidence="4">
    <location>
        <begin position="1"/>
        <end position="367"/>
    </location>
</feature>
<dbReference type="GO" id="GO:0004190">
    <property type="term" value="F:aspartic-type endopeptidase activity"/>
    <property type="evidence" value="ECO:0007669"/>
    <property type="project" value="InterPro"/>
</dbReference>
<dbReference type="STRING" id="231916.A0A409WNI3"/>
<accession>A0A409WNI3</accession>
<evidence type="ECO:0000256" key="2">
    <source>
        <dbReference type="SAM" id="MobiDB-lite"/>
    </source>
</evidence>
<dbReference type="SUPFAM" id="SSF50630">
    <property type="entry name" value="Acid proteases"/>
    <property type="match status" value="1"/>
</dbReference>
<dbReference type="InterPro" id="IPR001461">
    <property type="entry name" value="Aspartic_peptidase_A1"/>
</dbReference>
<keyword evidence="3" id="KW-1133">Transmembrane helix</keyword>
<evidence type="ECO:0000256" key="1">
    <source>
        <dbReference type="ARBA" id="ARBA00007447"/>
    </source>
</evidence>
<dbReference type="InterPro" id="IPR021109">
    <property type="entry name" value="Peptidase_aspartic_dom_sf"/>
</dbReference>
<evidence type="ECO:0000313" key="6">
    <source>
        <dbReference type="Proteomes" id="UP000284706"/>
    </source>
</evidence>